<protein>
    <submittedName>
        <fullName evidence="2">NB-ARC domain-containing protein</fullName>
    </submittedName>
</protein>
<dbReference type="InterPro" id="IPR002182">
    <property type="entry name" value="NB-ARC"/>
</dbReference>
<evidence type="ECO:0000313" key="2">
    <source>
        <dbReference type="EMBL" id="MEB3961506.1"/>
    </source>
</evidence>
<comment type="caution">
    <text evidence="2">The sequence shown here is derived from an EMBL/GenBank/DDBJ whole genome shotgun (WGS) entry which is preliminary data.</text>
</comment>
<accession>A0ABU6CBC8</accession>
<keyword evidence="3" id="KW-1185">Reference proteome</keyword>
<dbReference type="PANTHER" id="PTHR47691:SF3">
    <property type="entry name" value="HTH-TYPE TRANSCRIPTIONAL REGULATOR RV0890C-RELATED"/>
    <property type="match status" value="1"/>
</dbReference>
<sequence>MKTRLVGRRAELAEIQRRYGRAATRLVTLTGVGGVGKTRLALEAADVLQHRFRDGAWLVDLSPLRQGTVLAHVIAEALPLADQTTRPMLEVLADFLAERELLLVLDTCEHLTEACATTADALLRAAPQLRILATSRRALNVCDEQVFTVQPLAVPEIEDDPQGEADAVTLLAERAAEAVRDFTVTDANRADLVRLCRRLDGLPLAIELAAARLRELPVQELTARLEDRFAVLGTTDRVVDDAEPPWHQALRTAIGWSHQLCTPAQRLLWARLSVFAGNFDAEAAGQVCADERLPDNQLPQLLGALVDDSLLIWQPTGGGERYRMLDSVREFGAHWLHGLGEETLLRRRHRDYYHRLARRGCAEWAGPDQVLWCDRATTEHANMRVAMDFCLTEPDGTALDMAGCLGFLWRHCGFPRDGQRYLDLVLTPDPRPGPERTWALFARGSIAFARGDLQAGSRWGEACADAAARPGYEDPDAAVAAAAVLGMSLAMRGELTRAAKVLDAAPQGPVRDVRYRIAPLQVRLSRLYTHLHMREFDRARVVADELRADCRRYGERWVCAYADYLRALVDLAHGKPHLAAEHARMAMEGHWLLHNSTGTAVVLDALASAVVADGDGEHAAWLLGLGQHVWRTLGSTHMDSPGLIAIRQACEHRTQQAIGDTRYEAAFRKGLESSIDEGITSALQQA</sequence>
<dbReference type="Pfam" id="PF00931">
    <property type="entry name" value="NB-ARC"/>
    <property type="match status" value="1"/>
</dbReference>
<feature type="domain" description="NB-ARC" evidence="1">
    <location>
        <begin position="25"/>
        <end position="148"/>
    </location>
</feature>
<reference evidence="2 3" key="1">
    <citation type="submission" date="2022-10" db="EMBL/GenBank/DDBJ databases">
        <authorList>
            <person name="Xie J."/>
            <person name="Shen N."/>
        </authorList>
    </citation>
    <scope>NUCLEOTIDE SEQUENCE [LARGE SCALE GENOMIC DNA]</scope>
    <source>
        <strain evidence="2 3">DSM 41681</strain>
    </source>
</reference>
<dbReference type="EMBL" id="JAOZYB010000100">
    <property type="protein sequence ID" value="MEB3961506.1"/>
    <property type="molecule type" value="Genomic_DNA"/>
</dbReference>
<evidence type="ECO:0000313" key="3">
    <source>
        <dbReference type="Proteomes" id="UP001352223"/>
    </source>
</evidence>
<gene>
    <name evidence="2" type="ORF">OKJ48_14800</name>
</gene>
<dbReference type="PANTHER" id="PTHR47691">
    <property type="entry name" value="REGULATOR-RELATED"/>
    <property type="match status" value="1"/>
</dbReference>
<proteinExistence type="predicted"/>
<dbReference type="InterPro" id="IPR027417">
    <property type="entry name" value="P-loop_NTPase"/>
</dbReference>
<dbReference type="Proteomes" id="UP001352223">
    <property type="component" value="Unassembled WGS sequence"/>
</dbReference>
<dbReference type="Gene3D" id="3.40.50.300">
    <property type="entry name" value="P-loop containing nucleotide triphosphate hydrolases"/>
    <property type="match status" value="1"/>
</dbReference>
<organism evidence="2 3">
    <name type="scientific">Streptomyces kunmingensis</name>
    <dbReference type="NCBI Taxonomy" id="68225"/>
    <lineage>
        <taxon>Bacteria</taxon>
        <taxon>Bacillati</taxon>
        <taxon>Actinomycetota</taxon>
        <taxon>Actinomycetes</taxon>
        <taxon>Kitasatosporales</taxon>
        <taxon>Streptomycetaceae</taxon>
        <taxon>Streptomyces</taxon>
    </lineage>
</organism>
<evidence type="ECO:0000259" key="1">
    <source>
        <dbReference type="Pfam" id="PF00931"/>
    </source>
</evidence>
<dbReference type="SUPFAM" id="SSF52540">
    <property type="entry name" value="P-loop containing nucleoside triphosphate hydrolases"/>
    <property type="match status" value="1"/>
</dbReference>
<dbReference type="PRINTS" id="PR00364">
    <property type="entry name" value="DISEASERSIST"/>
</dbReference>
<name>A0ABU6CBC8_9ACTN</name>
<dbReference type="RefSeq" id="WP_324768800.1">
    <property type="nucleotide sequence ID" value="NZ_BAAATS010000067.1"/>
</dbReference>